<dbReference type="Gene3D" id="2.40.330.10">
    <property type="entry name" value="DNA-binding pseudobarrel domain"/>
    <property type="match status" value="1"/>
</dbReference>
<dbReference type="PANTHER" id="PTHR31920:SF149">
    <property type="entry name" value="B3 DOMAIN-CONTAINING PROTEIN OS01G0723500-LIKE ISOFORM X1"/>
    <property type="match status" value="1"/>
</dbReference>
<sequence>MAYSLVFENHGSKVFAYYSVEFARQLKREVLDKAVLNSSEELWQIQLGKYCKGLLYFEEEWANFVKHPGLLIGDFVVFERKEDTVFEVLFDATACEKEFPPTIDLTTAAVAFTVPQEKALLKTPIISLQGSEFHSKS</sequence>
<keyword evidence="3" id="KW-0238">DNA-binding</keyword>
<dbReference type="SUPFAM" id="SSF101936">
    <property type="entry name" value="DNA-binding pseudobarrel domain"/>
    <property type="match status" value="1"/>
</dbReference>
<gene>
    <name evidence="7" type="ORF">DCAF_LOCUS20312</name>
</gene>
<keyword evidence="4" id="KW-0804">Transcription</keyword>
<accession>A0AAV1S826</accession>
<evidence type="ECO:0000313" key="8">
    <source>
        <dbReference type="Proteomes" id="UP001314170"/>
    </source>
</evidence>
<evidence type="ECO:0000313" key="7">
    <source>
        <dbReference type="EMBL" id="CAK7347624.1"/>
    </source>
</evidence>
<dbReference type="AlphaFoldDB" id="A0AAV1S826"/>
<keyword evidence="2" id="KW-0805">Transcription regulation</keyword>
<keyword evidence="5" id="KW-0539">Nucleus</keyword>
<evidence type="ECO:0000256" key="5">
    <source>
        <dbReference type="ARBA" id="ARBA00023242"/>
    </source>
</evidence>
<dbReference type="Proteomes" id="UP001314170">
    <property type="component" value="Unassembled WGS sequence"/>
</dbReference>
<dbReference type="GO" id="GO:0003677">
    <property type="term" value="F:DNA binding"/>
    <property type="evidence" value="ECO:0007669"/>
    <property type="project" value="UniProtKB-KW"/>
</dbReference>
<dbReference type="InterPro" id="IPR003340">
    <property type="entry name" value="B3_DNA-bd"/>
</dbReference>
<dbReference type="PANTHER" id="PTHR31920">
    <property type="entry name" value="B3 DOMAIN-CONTAINING"/>
    <property type="match status" value="1"/>
</dbReference>
<dbReference type="InterPro" id="IPR015300">
    <property type="entry name" value="DNA-bd_pseudobarrel_sf"/>
</dbReference>
<name>A0AAV1S826_9ROSI</name>
<dbReference type="GO" id="GO:0005634">
    <property type="term" value="C:nucleus"/>
    <property type="evidence" value="ECO:0007669"/>
    <property type="project" value="UniProtKB-SubCell"/>
</dbReference>
<organism evidence="7 8">
    <name type="scientific">Dovyalis caffra</name>
    <dbReference type="NCBI Taxonomy" id="77055"/>
    <lineage>
        <taxon>Eukaryota</taxon>
        <taxon>Viridiplantae</taxon>
        <taxon>Streptophyta</taxon>
        <taxon>Embryophyta</taxon>
        <taxon>Tracheophyta</taxon>
        <taxon>Spermatophyta</taxon>
        <taxon>Magnoliopsida</taxon>
        <taxon>eudicotyledons</taxon>
        <taxon>Gunneridae</taxon>
        <taxon>Pentapetalae</taxon>
        <taxon>rosids</taxon>
        <taxon>fabids</taxon>
        <taxon>Malpighiales</taxon>
        <taxon>Salicaceae</taxon>
        <taxon>Flacourtieae</taxon>
        <taxon>Dovyalis</taxon>
    </lineage>
</organism>
<reference evidence="7 8" key="1">
    <citation type="submission" date="2024-01" db="EMBL/GenBank/DDBJ databases">
        <authorList>
            <person name="Waweru B."/>
        </authorList>
    </citation>
    <scope>NUCLEOTIDE SEQUENCE [LARGE SCALE GENOMIC DNA]</scope>
</reference>
<evidence type="ECO:0000256" key="2">
    <source>
        <dbReference type="ARBA" id="ARBA00023015"/>
    </source>
</evidence>
<evidence type="ECO:0000256" key="1">
    <source>
        <dbReference type="ARBA" id="ARBA00004123"/>
    </source>
</evidence>
<dbReference type="InterPro" id="IPR050655">
    <property type="entry name" value="Plant_B3_domain"/>
</dbReference>
<proteinExistence type="predicted"/>
<comment type="caution">
    <text evidence="7">The sequence shown here is derived from an EMBL/GenBank/DDBJ whole genome shotgun (WGS) entry which is preliminary data.</text>
</comment>
<protein>
    <recommendedName>
        <fullName evidence="6">TF-B3 domain-containing protein</fullName>
    </recommendedName>
</protein>
<keyword evidence="8" id="KW-1185">Reference proteome</keyword>
<evidence type="ECO:0000256" key="4">
    <source>
        <dbReference type="ARBA" id="ARBA00023163"/>
    </source>
</evidence>
<dbReference type="EMBL" id="CAWUPB010001173">
    <property type="protein sequence ID" value="CAK7347624.1"/>
    <property type="molecule type" value="Genomic_DNA"/>
</dbReference>
<evidence type="ECO:0000259" key="6">
    <source>
        <dbReference type="PROSITE" id="PS50863"/>
    </source>
</evidence>
<evidence type="ECO:0000256" key="3">
    <source>
        <dbReference type="ARBA" id="ARBA00023125"/>
    </source>
</evidence>
<feature type="domain" description="TF-B3" evidence="6">
    <location>
        <begin position="35"/>
        <end position="94"/>
    </location>
</feature>
<comment type="subcellular location">
    <subcellularLocation>
        <location evidence="1">Nucleus</location>
    </subcellularLocation>
</comment>
<dbReference type="PROSITE" id="PS50863">
    <property type="entry name" value="B3"/>
    <property type="match status" value="1"/>
</dbReference>